<sequence>MADESRFHSERGGQQELSDLADTAAPGEEQRGRAYIHLLPTELILHIFCFISLPRSLQMKGRCEAVILPYTAERRLDAVCRRWREIIQDSDLFCPGIAIGVMALSNIFLTIGRLPKQLLTFGSSRFWVSCHFSCMPTSRKIYEDSVAAFSHAVIRMVDSASRWVEADLTMPHTFVHLLETGDFTSLEALRLNLSGRGRDADDFETECQWSIRTPNLRRLHLVNGEFGDLDFPCANLELPWTQLRTLVVEGIDLTTRYFQRLQICTSLRALSFINCYIDENLEDSCTFPSVKELSVAPRDRHASNLFRHLILPSLTTLTTSLNFLAETLAVPVQLSGFVINSSCNIKHAQIVCSGRSMYELNVVVEILNVLPSLESLELIFESLDVDFDEFRSFLHSLSACDPDAHEETAAVNNTTTVVPRLVQLTLRIPFLHDENGLARMVSSREKCHLRIFHLYLGEGELSVTGQEMFSRLINKNIDVLIVRPKSRYSRPKCLSTTKAVSSSSPLKWFVPELGPLFGFEWTL</sequence>
<keyword evidence="2" id="KW-1185">Reference proteome</keyword>
<gene>
    <name evidence="1" type="ORF">FISHEDRAFT_76244</name>
</gene>
<proteinExistence type="predicted"/>
<evidence type="ECO:0000313" key="2">
    <source>
        <dbReference type="Proteomes" id="UP000054144"/>
    </source>
</evidence>
<dbReference type="SUPFAM" id="SSF52058">
    <property type="entry name" value="L domain-like"/>
    <property type="match status" value="1"/>
</dbReference>
<dbReference type="Gene3D" id="1.20.1280.50">
    <property type="match status" value="1"/>
</dbReference>
<dbReference type="Gene3D" id="3.80.10.10">
    <property type="entry name" value="Ribonuclease Inhibitor"/>
    <property type="match status" value="1"/>
</dbReference>
<dbReference type="AlphaFoldDB" id="A0A0D7A4M3"/>
<reference evidence="1 2" key="1">
    <citation type="journal article" date="2015" name="Fungal Genet. Biol.">
        <title>Evolution of novel wood decay mechanisms in Agaricales revealed by the genome sequences of Fistulina hepatica and Cylindrobasidium torrendii.</title>
        <authorList>
            <person name="Floudas D."/>
            <person name="Held B.W."/>
            <person name="Riley R."/>
            <person name="Nagy L.G."/>
            <person name="Koehler G."/>
            <person name="Ransdell A.S."/>
            <person name="Younus H."/>
            <person name="Chow J."/>
            <person name="Chiniquy J."/>
            <person name="Lipzen A."/>
            <person name="Tritt A."/>
            <person name="Sun H."/>
            <person name="Haridas S."/>
            <person name="LaButti K."/>
            <person name="Ohm R.A."/>
            <person name="Kues U."/>
            <person name="Blanchette R.A."/>
            <person name="Grigoriev I.V."/>
            <person name="Minto R.E."/>
            <person name="Hibbett D.S."/>
        </authorList>
    </citation>
    <scope>NUCLEOTIDE SEQUENCE [LARGE SCALE GENOMIC DNA]</scope>
    <source>
        <strain evidence="1 2">ATCC 64428</strain>
    </source>
</reference>
<dbReference type="Proteomes" id="UP000054144">
    <property type="component" value="Unassembled WGS sequence"/>
</dbReference>
<protein>
    <submittedName>
        <fullName evidence="1">Uncharacterized protein</fullName>
    </submittedName>
</protein>
<accession>A0A0D7A4M3</accession>
<name>A0A0D7A4M3_9AGAR</name>
<dbReference type="EMBL" id="KN882046">
    <property type="protein sequence ID" value="KIY45695.1"/>
    <property type="molecule type" value="Genomic_DNA"/>
</dbReference>
<organism evidence="1 2">
    <name type="scientific">Fistulina hepatica ATCC 64428</name>
    <dbReference type="NCBI Taxonomy" id="1128425"/>
    <lineage>
        <taxon>Eukaryota</taxon>
        <taxon>Fungi</taxon>
        <taxon>Dikarya</taxon>
        <taxon>Basidiomycota</taxon>
        <taxon>Agaricomycotina</taxon>
        <taxon>Agaricomycetes</taxon>
        <taxon>Agaricomycetidae</taxon>
        <taxon>Agaricales</taxon>
        <taxon>Fistulinaceae</taxon>
        <taxon>Fistulina</taxon>
    </lineage>
</organism>
<dbReference type="InterPro" id="IPR036047">
    <property type="entry name" value="F-box-like_dom_sf"/>
</dbReference>
<dbReference type="InterPro" id="IPR032675">
    <property type="entry name" value="LRR_dom_sf"/>
</dbReference>
<evidence type="ECO:0000313" key="1">
    <source>
        <dbReference type="EMBL" id="KIY45695.1"/>
    </source>
</evidence>
<dbReference type="SUPFAM" id="SSF81383">
    <property type="entry name" value="F-box domain"/>
    <property type="match status" value="1"/>
</dbReference>